<dbReference type="EMBL" id="JAAFZH010000003">
    <property type="protein sequence ID" value="NDU94950.1"/>
    <property type="molecule type" value="Genomic_DNA"/>
</dbReference>
<comment type="caution">
    <text evidence="3">The sequence shown here is derived from an EMBL/GenBank/DDBJ whole genome shotgun (WGS) entry which is preliminary data.</text>
</comment>
<keyword evidence="4" id="KW-1185">Reference proteome</keyword>
<dbReference type="Proteomes" id="UP000474175">
    <property type="component" value="Unassembled WGS sequence"/>
</dbReference>
<sequence length="127" mass="13590">MKPYLFTLALIGLAGLTTFAQDNNKLRKDVTYSVHNYKHGNKAAVARTWSDQKAVSVPAPGTVAGPLANYKHPMPGTQPSAGVTVDHTPDMDVAVRNYKMQGASTSAQPKSEMATKDKKTTVTTGND</sequence>
<accession>A0A6L9L3G7</accession>
<proteinExistence type="predicted"/>
<organism evidence="3 4">
    <name type="scientific">Spirosoma terrae</name>
    <dbReference type="NCBI Taxonomy" id="1968276"/>
    <lineage>
        <taxon>Bacteria</taxon>
        <taxon>Pseudomonadati</taxon>
        <taxon>Bacteroidota</taxon>
        <taxon>Cytophagia</taxon>
        <taxon>Cytophagales</taxon>
        <taxon>Cytophagaceae</taxon>
        <taxon>Spirosoma</taxon>
    </lineage>
</organism>
<protein>
    <submittedName>
        <fullName evidence="3">Uncharacterized protein</fullName>
    </submittedName>
</protein>
<evidence type="ECO:0000313" key="3">
    <source>
        <dbReference type="EMBL" id="NDU94950.1"/>
    </source>
</evidence>
<dbReference type="AlphaFoldDB" id="A0A6L9L3G7"/>
<keyword evidence="2" id="KW-0732">Signal</keyword>
<feature type="region of interest" description="Disordered" evidence="1">
    <location>
        <begin position="102"/>
        <end position="127"/>
    </location>
</feature>
<feature type="signal peptide" evidence="2">
    <location>
        <begin position="1"/>
        <end position="20"/>
    </location>
</feature>
<name>A0A6L9L3G7_9BACT</name>
<reference evidence="3 4" key="1">
    <citation type="submission" date="2020-02" db="EMBL/GenBank/DDBJ databases">
        <title>Draft genome sequence of two Spirosoma agri KCTC 52727 and Spirosoma terrae KCTC 52035.</title>
        <authorList>
            <person name="Rojas J."/>
            <person name="Ambika Manirajan B."/>
            <person name="Suarez C."/>
            <person name="Ratering S."/>
            <person name="Schnell S."/>
        </authorList>
    </citation>
    <scope>NUCLEOTIDE SEQUENCE [LARGE SCALE GENOMIC DNA]</scope>
    <source>
        <strain evidence="3 4">KCTC 52035</strain>
    </source>
</reference>
<feature type="chain" id="PRO_5026997368" evidence="2">
    <location>
        <begin position="21"/>
        <end position="127"/>
    </location>
</feature>
<evidence type="ECO:0000256" key="2">
    <source>
        <dbReference type="SAM" id="SignalP"/>
    </source>
</evidence>
<evidence type="ECO:0000313" key="4">
    <source>
        <dbReference type="Proteomes" id="UP000474175"/>
    </source>
</evidence>
<dbReference type="RefSeq" id="WP_163945983.1">
    <property type="nucleotide sequence ID" value="NZ_JAAFZH010000003.1"/>
</dbReference>
<evidence type="ECO:0000256" key="1">
    <source>
        <dbReference type="SAM" id="MobiDB-lite"/>
    </source>
</evidence>
<gene>
    <name evidence="3" type="ORF">GK108_08705</name>
</gene>